<comment type="subcellular location">
    <subcellularLocation>
        <location evidence="8">Cytoplasm</location>
    </subcellularLocation>
</comment>
<dbReference type="Proteomes" id="UP000663207">
    <property type="component" value="Chromosome"/>
</dbReference>
<comment type="function">
    <text evidence="8">Catalyzes the attachment of valine to tRNA(Val). As ValRS can inadvertently accommodate and process structurally similar amino acids such as threonine, to avoid such errors, it has a 'posttransfer' editing activity that hydrolyzes mischarged Thr-tRNA(Val) in a tRNA-dependent manner.</text>
</comment>
<evidence type="ECO:0000259" key="9">
    <source>
        <dbReference type="Pfam" id="PF00133"/>
    </source>
</evidence>
<name>A0ABX7R024_9GAMM</name>
<dbReference type="NCBIfam" id="TIGR00422">
    <property type="entry name" value="valS"/>
    <property type="match status" value="1"/>
</dbReference>
<dbReference type="SUPFAM" id="SSF46589">
    <property type="entry name" value="tRNA-binding arm"/>
    <property type="match status" value="1"/>
</dbReference>
<dbReference type="InterPro" id="IPR019499">
    <property type="entry name" value="Val-tRNA_synth_tRNA-bd"/>
</dbReference>
<dbReference type="PANTHER" id="PTHR11946:SF93">
    <property type="entry name" value="VALINE--TRNA LIGASE, CHLOROPLASTIC_MITOCHONDRIAL 2"/>
    <property type="match status" value="1"/>
</dbReference>
<dbReference type="CDD" id="cd00817">
    <property type="entry name" value="ValRS_core"/>
    <property type="match status" value="1"/>
</dbReference>
<dbReference type="InterPro" id="IPR033705">
    <property type="entry name" value="Anticodon_Ia_Val"/>
</dbReference>
<evidence type="ECO:0000313" key="13">
    <source>
        <dbReference type="Proteomes" id="UP000663207"/>
    </source>
</evidence>
<feature type="domain" description="Aminoacyl-tRNA synthetase class Ia" evidence="9">
    <location>
        <begin position="14"/>
        <end position="631"/>
    </location>
</feature>
<evidence type="ECO:0000256" key="4">
    <source>
        <dbReference type="ARBA" id="ARBA00022840"/>
    </source>
</evidence>
<comment type="domain">
    <text evidence="8">The C-terminal coiled-coil domain is crucial for aminoacylation activity.</text>
</comment>
<evidence type="ECO:0000259" key="10">
    <source>
        <dbReference type="Pfam" id="PF08264"/>
    </source>
</evidence>
<comment type="similarity">
    <text evidence="8">Belongs to the class-I aminoacyl-tRNA synthetase family. ValS type 1 subfamily.</text>
</comment>
<feature type="short sequence motif" description="'HIGH' region" evidence="8">
    <location>
        <begin position="42"/>
        <end position="52"/>
    </location>
</feature>
<dbReference type="PANTHER" id="PTHR11946">
    <property type="entry name" value="VALYL-TRNA SYNTHETASES"/>
    <property type="match status" value="1"/>
</dbReference>
<keyword evidence="3 8" id="KW-0547">Nucleotide-binding</keyword>
<evidence type="ECO:0000256" key="8">
    <source>
        <dbReference type="HAMAP-Rule" id="MF_02004"/>
    </source>
</evidence>
<dbReference type="Gene3D" id="1.10.287.380">
    <property type="entry name" value="Valyl-tRNA synthetase, C-terminal domain"/>
    <property type="match status" value="1"/>
</dbReference>
<dbReference type="EC" id="6.1.1.9" evidence="8"/>
<keyword evidence="5 8" id="KW-0648">Protein biosynthesis</keyword>
<dbReference type="GO" id="GO:0004832">
    <property type="term" value="F:valine-tRNA ligase activity"/>
    <property type="evidence" value="ECO:0007669"/>
    <property type="project" value="UniProtKB-EC"/>
</dbReference>
<dbReference type="SUPFAM" id="SSF47323">
    <property type="entry name" value="Anticodon-binding domain of a subclass of class I aminoacyl-tRNA synthetases"/>
    <property type="match status" value="1"/>
</dbReference>
<dbReference type="Pfam" id="PF10458">
    <property type="entry name" value="Val_tRNA-synt_C"/>
    <property type="match status" value="1"/>
</dbReference>
<dbReference type="InterPro" id="IPR013155">
    <property type="entry name" value="M/V/L/I-tRNA-synth_anticd-bd"/>
</dbReference>
<comment type="catalytic activity">
    <reaction evidence="7 8">
        <text>tRNA(Val) + L-valine + ATP = L-valyl-tRNA(Val) + AMP + diphosphate</text>
        <dbReference type="Rhea" id="RHEA:10704"/>
        <dbReference type="Rhea" id="RHEA-COMP:9672"/>
        <dbReference type="Rhea" id="RHEA-COMP:9708"/>
        <dbReference type="ChEBI" id="CHEBI:30616"/>
        <dbReference type="ChEBI" id="CHEBI:33019"/>
        <dbReference type="ChEBI" id="CHEBI:57762"/>
        <dbReference type="ChEBI" id="CHEBI:78442"/>
        <dbReference type="ChEBI" id="CHEBI:78537"/>
        <dbReference type="ChEBI" id="CHEBI:456215"/>
        <dbReference type="EC" id="6.1.1.9"/>
    </reaction>
</comment>
<dbReference type="InterPro" id="IPR002300">
    <property type="entry name" value="aa-tRNA-synth_Ia"/>
</dbReference>
<comment type="subunit">
    <text evidence="8">Monomer.</text>
</comment>
<reference evidence="12 13" key="1">
    <citation type="submission" date="2021-03" db="EMBL/GenBank/DDBJ databases">
        <title>Novel species identification of genus Shewanella.</title>
        <authorList>
            <person name="Liu G."/>
            <person name="Zhang Q."/>
        </authorList>
    </citation>
    <scope>NUCLEOTIDE SEQUENCE [LARGE SCALE GENOMIC DNA]</scope>
    <source>
        <strain evidence="12 13">FJAT-52962</strain>
    </source>
</reference>
<proteinExistence type="inferred from homology"/>
<keyword evidence="1 8" id="KW-0963">Cytoplasm</keyword>
<dbReference type="RefSeq" id="WP_207379806.1">
    <property type="nucleotide sequence ID" value="NZ_CP071502.1"/>
</dbReference>
<dbReference type="CDD" id="cd07962">
    <property type="entry name" value="Anticodon_Ia_Val"/>
    <property type="match status" value="1"/>
</dbReference>
<evidence type="ECO:0000256" key="1">
    <source>
        <dbReference type="ARBA" id="ARBA00022490"/>
    </source>
</evidence>
<dbReference type="Gene3D" id="3.90.740.10">
    <property type="entry name" value="Valyl/Leucyl/Isoleucyl-tRNA synthetase, editing domain"/>
    <property type="match status" value="2"/>
</dbReference>
<organism evidence="12 13">
    <name type="scientific">Shewanella sedimentimangrovi</name>
    <dbReference type="NCBI Taxonomy" id="2814293"/>
    <lineage>
        <taxon>Bacteria</taxon>
        <taxon>Pseudomonadati</taxon>
        <taxon>Pseudomonadota</taxon>
        <taxon>Gammaproteobacteria</taxon>
        <taxon>Alteromonadales</taxon>
        <taxon>Shewanellaceae</taxon>
        <taxon>Shewanella</taxon>
    </lineage>
</organism>
<sequence length="959" mass="108890">MEKTYNPQSIEQALYRVWEEKGYFKPHGDESQGNYCIMIPPPNVTGSLHMGHAFQDTIMDTLIRYQRMKGKNTLWQVGTDHAGIATQMLVERKLEAEEGKSRHDLGRDAFMDKVWEWKGQSGGTITSQLRRMGASVDWDRERFTMDEGLSAAVQEVFVRLYKDELIYRGKRLVNWDPKLHTAISDLEVENKEKAGHMWHFRYPLAGTELTADGKDYLVVATTRPETMLGDSAVAVHPEDERYASLIGKEIILPIVNRRIPIIADEYVDKEFGTGCVKITPAHDFNDYEVGKRHNLPMFNILTIDAAIRAVAEVLNSDGSHNSELDATLPERYAGLDRFKARDAVVAEFETLGLLEKIDPHALKVPYGDRSGVVIEPLLTDQWYVAVQKLAKPAIEAVENGDIKFVPQQYENMYFSWMRDIQDWCISRQLWWGHRIPAWYDEAGKVYVGRSEDEVRQNHNLGADVKLRQDDDVLDTWFSSALWTFSTLGWPEQTPELKTFHPTDVLVTGFDIIFFWVARMIMMTMYFVKDEDGKPQVPFKTVYVTGLIRDEQGNKMSKSKGNVLDPLDMIDGIDLESLVQKRTGNLMQPQLAAKIEKSTRKEFENGIEPHGTDALRFTLAAMASTGRDINWDMKRLDGYRSFCNKLWNASRYVLMNTEEQDCGPNSPNGKPGGEMKLSLADRWVIGKFQETVKSFDEHINAYRFDLAANTLYEFTWNQFCDWYLELTKPVLQNGSEAEQRGTRHTLVTVLEQLLRLMHPMMPYITETIWDRVKPLAGVEGETLMLMSFPEFDAAKVDAKAMNDLEWVKQVIVAVRNIRAELNIAPSKPLAALLRGVSSEDKARIEANQAFFGTLAKLESMTILADGEAAPMATTQLIGEMELLIPMAGLIDVAAEMARIDKQLEKLSGEVARIEGKLSNEGFVAKAPAEVIEKERAKAADLKRDMDKLAEQKVELAKLEA</sequence>
<dbReference type="InterPro" id="IPR009008">
    <property type="entry name" value="Val/Leu/Ile-tRNA-synth_edit"/>
</dbReference>
<evidence type="ECO:0000259" key="11">
    <source>
        <dbReference type="Pfam" id="PF10458"/>
    </source>
</evidence>
<comment type="domain">
    <text evidence="8">ValRS has two distinct active sites: one for aminoacylation and one for editing. The misactivated threonine is translocated from the active site to the editing site.</text>
</comment>
<dbReference type="InterPro" id="IPR009080">
    <property type="entry name" value="tRNAsynth_Ia_anticodon-bd"/>
</dbReference>
<dbReference type="PROSITE" id="PS00178">
    <property type="entry name" value="AA_TRNA_LIGASE_I"/>
    <property type="match status" value="1"/>
</dbReference>
<protein>
    <recommendedName>
        <fullName evidence="8">Valine--tRNA ligase</fullName>
        <ecNumber evidence="8">6.1.1.9</ecNumber>
    </recommendedName>
    <alternativeName>
        <fullName evidence="8">Valyl-tRNA synthetase</fullName>
        <shortName evidence="8">ValRS</shortName>
    </alternativeName>
</protein>
<feature type="coiled-coil region" evidence="8">
    <location>
        <begin position="895"/>
        <end position="957"/>
    </location>
</feature>
<dbReference type="InterPro" id="IPR010978">
    <property type="entry name" value="tRNA-bd_arm"/>
</dbReference>
<dbReference type="InterPro" id="IPR037118">
    <property type="entry name" value="Val-tRNA_synth_C_sf"/>
</dbReference>
<keyword evidence="8" id="KW-0175">Coiled coil</keyword>
<feature type="short sequence motif" description="'KMSKS' region" evidence="8">
    <location>
        <begin position="554"/>
        <end position="558"/>
    </location>
</feature>
<feature type="domain" description="Methionyl/Valyl/Leucyl/Isoleucyl-tRNA synthetase anticodon-binding" evidence="10">
    <location>
        <begin position="680"/>
        <end position="829"/>
    </location>
</feature>
<accession>A0ABX7R024</accession>
<feature type="binding site" evidence="8">
    <location>
        <position position="557"/>
    </location>
    <ligand>
        <name>ATP</name>
        <dbReference type="ChEBI" id="CHEBI:30616"/>
    </ligand>
</feature>
<evidence type="ECO:0000256" key="2">
    <source>
        <dbReference type="ARBA" id="ARBA00022598"/>
    </source>
</evidence>
<gene>
    <name evidence="8" type="primary">valS</name>
    <name evidence="12" type="ORF">JYB85_14185</name>
</gene>
<dbReference type="SUPFAM" id="SSF52374">
    <property type="entry name" value="Nucleotidylyl transferase"/>
    <property type="match status" value="1"/>
</dbReference>
<keyword evidence="6 8" id="KW-0030">Aminoacyl-tRNA synthetase</keyword>
<dbReference type="Gene3D" id="1.10.730.10">
    <property type="entry name" value="Isoleucyl-tRNA Synthetase, Domain 1"/>
    <property type="match status" value="1"/>
</dbReference>
<dbReference type="InterPro" id="IPR002303">
    <property type="entry name" value="Valyl-tRNA_ligase"/>
</dbReference>
<evidence type="ECO:0000256" key="3">
    <source>
        <dbReference type="ARBA" id="ARBA00022741"/>
    </source>
</evidence>
<feature type="domain" description="Valyl-tRNA synthetase tRNA-binding arm" evidence="11">
    <location>
        <begin position="890"/>
        <end position="950"/>
    </location>
</feature>
<dbReference type="Pfam" id="PF08264">
    <property type="entry name" value="Anticodon_1"/>
    <property type="match status" value="1"/>
</dbReference>
<keyword evidence="4 8" id="KW-0067">ATP-binding</keyword>
<dbReference type="PRINTS" id="PR00986">
    <property type="entry name" value="TRNASYNTHVAL"/>
</dbReference>
<dbReference type="HAMAP" id="MF_02004">
    <property type="entry name" value="Val_tRNA_synth_type1"/>
    <property type="match status" value="1"/>
</dbReference>
<keyword evidence="2 8" id="KW-0436">Ligase</keyword>
<dbReference type="InterPro" id="IPR014729">
    <property type="entry name" value="Rossmann-like_a/b/a_fold"/>
</dbReference>
<dbReference type="EMBL" id="CP071502">
    <property type="protein sequence ID" value="QSX36433.1"/>
    <property type="molecule type" value="Genomic_DNA"/>
</dbReference>
<evidence type="ECO:0000256" key="7">
    <source>
        <dbReference type="ARBA" id="ARBA00047552"/>
    </source>
</evidence>
<dbReference type="Pfam" id="PF00133">
    <property type="entry name" value="tRNA-synt_1"/>
    <property type="match status" value="1"/>
</dbReference>
<dbReference type="NCBIfam" id="NF004349">
    <property type="entry name" value="PRK05729.1"/>
    <property type="match status" value="1"/>
</dbReference>
<dbReference type="InterPro" id="IPR001412">
    <property type="entry name" value="aa-tRNA-synth_I_CS"/>
</dbReference>
<dbReference type="Gene3D" id="3.40.50.620">
    <property type="entry name" value="HUPs"/>
    <property type="match status" value="2"/>
</dbReference>
<keyword evidence="13" id="KW-1185">Reference proteome</keyword>
<evidence type="ECO:0000256" key="5">
    <source>
        <dbReference type="ARBA" id="ARBA00022917"/>
    </source>
</evidence>
<evidence type="ECO:0000256" key="6">
    <source>
        <dbReference type="ARBA" id="ARBA00023146"/>
    </source>
</evidence>
<dbReference type="SUPFAM" id="SSF50677">
    <property type="entry name" value="ValRS/IleRS/LeuRS editing domain"/>
    <property type="match status" value="1"/>
</dbReference>
<evidence type="ECO:0000313" key="12">
    <source>
        <dbReference type="EMBL" id="QSX36433.1"/>
    </source>
</evidence>